<organism evidence="2 3">
    <name type="scientific">Coemansia spiralis</name>
    <dbReference type="NCBI Taxonomy" id="417178"/>
    <lineage>
        <taxon>Eukaryota</taxon>
        <taxon>Fungi</taxon>
        <taxon>Fungi incertae sedis</taxon>
        <taxon>Zoopagomycota</taxon>
        <taxon>Kickxellomycotina</taxon>
        <taxon>Kickxellomycetes</taxon>
        <taxon>Kickxellales</taxon>
        <taxon>Kickxellaceae</taxon>
        <taxon>Coemansia</taxon>
    </lineage>
</organism>
<dbReference type="AlphaFoldDB" id="A0A9W8GD08"/>
<reference evidence="2" key="1">
    <citation type="submission" date="2022-07" db="EMBL/GenBank/DDBJ databases">
        <title>Phylogenomic reconstructions and comparative analyses of Kickxellomycotina fungi.</title>
        <authorList>
            <person name="Reynolds N.K."/>
            <person name="Stajich J.E."/>
            <person name="Barry K."/>
            <person name="Grigoriev I.V."/>
            <person name="Crous P."/>
            <person name="Smith M.E."/>
        </authorList>
    </citation>
    <scope>NUCLEOTIDE SEQUENCE</scope>
    <source>
        <strain evidence="2">NRRL 3115</strain>
    </source>
</reference>
<dbReference type="Pfam" id="PF14616">
    <property type="entry name" value="Rua1_C"/>
    <property type="match status" value="1"/>
</dbReference>
<feature type="domain" description="Transcription regulator Rua1 C-terminal" evidence="1">
    <location>
        <begin position="198"/>
        <end position="308"/>
    </location>
</feature>
<comment type="caution">
    <text evidence="2">The sequence shown here is derived from an EMBL/GenBank/DDBJ whole genome shotgun (WGS) entry which is preliminary data.</text>
</comment>
<name>A0A9W8GD08_9FUNG</name>
<proteinExistence type="predicted"/>
<dbReference type="OrthoDB" id="5595379at2759"/>
<dbReference type="InterPro" id="IPR028012">
    <property type="entry name" value="Rua1_C"/>
</dbReference>
<accession>A0A9W8GD08</accession>
<evidence type="ECO:0000313" key="3">
    <source>
        <dbReference type="Proteomes" id="UP001151518"/>
    </source>
</evidence>
<evidence type="ECO:0000313" key="2">
    <source>
        <dbReference type="EMBL" id="KAJ2679678.1"/>
    </source>
</evidence>
<dbReference type="Proteomes" id="UP001151518">
    <property type="component" value="Unassembled WGS sequence"/>
</dbReference>
<dbReference type="PANTHER" id="PTHR28125">
    <property type="entry name" value="MEIOTIC EXPRESSION UP-REGULATED PROTEIN 26"/>
    <property type="match status" value="1"/>
</dbReference>
<protein>
    <recommendedName>
        <fullName evidence="1">Transcription regulator Rua1 C-terminal domain-containing protein</fullName>
    </recommendedName>
</protein>
<dbReference type="PANTHER" id="PTHR28125:SF3">
    <property type="entry name" value="TRANSCRIPTION REGULATOR RUA1 C-TERMINAL DOMAIN-CONTAINING PROTEIN"/>
    <property type="match status" value="1"/>
</dbReference>
<dbReference type="EMBL" id="JANBTW010000010">
    <property type="protein sequence ID" value="KAJ2679678.1"/>
    <property type="molecule type" value="Genomic_DNA"/>
</dbReference>
<evidence type="ECO:0000259" key="1">
    <source>
        <dbReference type="Pfam" id="PF14616"/>
    </source>
</evidence>
<sequence length="320" mass="35746">MELQLWNVLGAVDSQQWALWQALLNDEAAAGLCESNDMDTISPIATLLDPGAEERLRRASIQLGIEAGVLEPEGIVKNGSGLLTANTDPCFGVFDSGCWEKNAAVDVCTMRSAAHLDANSLNDGNSSDFLAITNHADICYDNRFPNAYAQSQMPSDDSVHPSSMETVDIHASIETLNKNNSGKLTILADCEPNIIRGRDDMYTPRWIRGIGKEKEGLCPICHQKGQAVWKRMKCSAYWYHMNYYHGVCSLSGRPFPQPAATRSIMDTSGKQRQQGQCHICKQWVYLDSSRKVNINVPKIFWWKHIQVCIRQSWSGELEHI</sequence>
<gene>
    <name evidence="2" type="ORF">GGI25_001368</name>
</gene>